<feature type="domain" description="Deacetylase sirtuin-type" evidence="9">
    <location>
        <begin position="975"/>
        <end position="1201"/>
    </location>
</feature>
<organism evidence="10 11">
    <name type="scientific">Trichostrongylus colubriformis</name>
    <name type="common">Black scour worm</name>
    <dbReference type="NCBI Taxonomy" id="6319"/>
    <lineage>
        <taxon>Eukaryota</taxon>
        <taxon>Metazoa</taxon>
        <taxon>Ecdysozoa</taxon>
        <taxon>Nematoda</taxon>
        <taxon>Chromadorea</taxon>
        <taxon>Rhabditida</taxon>
        <taxon>Rhabditina</taxon>
        <taxon>Rhabditomorpha</taxon>
        <taxon>Strongyloidea</taxon>
        <taxon>Trichostrongylidae</taxon>
        <taxon>Trichostrongylus</taxon>
    </lineage>
</organism>
<dbReference type="GO" id="GO:0046872">
    <property type="term" value="F:metal ion binding"/>
    <property type="evidence" value="ECO:0007669"/>
    <property type="project" value="UniProtKB-KW"/>
</dbReference>
<dbReference type="PROSITE" id="PS50305">
    <property type="entry name" value="SIRTUIN"/>
    <property type="match status" value="1"/>
</dbReference>
<feature type="region of interest" description="Disordered" evidence="8">
    <location>
        <begin position="1147"/>
        <end position="1201"/>
    </location>
</feature>
<dbReference type="PANTHER" id="PTHR11085:SF12">
    <property type="entry name" value="NAD-DEPENDENT PROTEIN DEACYLASE SIRTUIN-6"/>
    <property type="match status" value="1"/>
</dbReference>
<keyword evidence="3" id="KW-0479">Metal-binding</keyword>
<dbReference type="Gene3D" id="3.40.50.1220">
    <property type="entry name" value="TPP-binding domain"/>
    <property type="match status" value="1"/>
</dbReference>
<dbReference type="InterPro" id="IPR050134">
    <property type="entry name" value="NAD-dep_sirtuin_deacylases"/>
</dbReference>
<dbReference type="Proteomes" id="UP001331761">
    <property type="component" value="Unassembled WGS sequence"/>
</dbReference>
<feature type="compositionally biased region" description="Basic and acidic residues" evidence="8">
    <location>
        <begin position="1156"/>
        <end position="1173"/>
    </location>
</feature>
<evidence type="ECO:0000256" key="4">
    <source>
        <dbReference type="ARBA" id="ARBA00022833"/>
    </source>
</evidence>
<accession>A0AAN8F7A0</accession>
<name>A0AAN8F7A0_TRICO</name>
<dbReference type="GO" id="GO:0000122">
    <property type="term" value="P:negative regulation of transcription by RNA polymerase II"/>
    <property type="evidence" value="ECO:0007669"/>
    <property type="project" value="TreeGrafter"/>
</dbReference>
<evidence type="ECO:0000256" key="8">
    <source>
        <dbReference type="SAM" id="MobiDB-lite"/>
    </source>
</evidence>
<evidence type="ECO:0000256" key="6">
    <source>
        <dbReference type="ARBA" id="ARBA00038170"/>
    </source>
</evidence>
<dbReference type="Gene3D" id="2.20.28.200">
    <property type="match status" value="1"/>
</dbReference>
<evidence type="ECO:0000313" key="11">
    <source>
        <dbReference type="Proteomes" id="UP001331761"/>
    </source>
</evidence>
<evidence type="ECO:0000256" key="7">
    <source>
        <dbReference type="PROSITE-ProRule" id="PRU00236"/>
    </source>
</evidence>
<dbReference type="EMBL" id="WIXE01014367">
    <property type="protein sequence ID" value="KAK5974361.1"/>
    <property type="molecule type" value="Genomic_DNA"/>
</dbReference>
<protein>
    <recommendedName>
        <fullName evidence="1">protein acetyllysine N-acetyltransferase</fullName>
        <ecNumber evidence="1">2.3.1.286</ecNumber>
    </recommendedName>
</protein>
<keyword evidence="2" id="KW-0808">Transferase</keyword>
<dbReference type="InterPro" id="IPR003000">
    <property type="entry name" value="Sirtuin"/>
</dbReference>
<comment type="caution">
    <text evidence="10">The sequence shown here is derived from an EMBL/GenBank/DDBJ whole genome shotgun (WGS) entry which is preliminary data.</text>
</comment>
<dbReference type="GO" id="GO:0005634">
    <property type="term" value="C:nucleus"/>
    <property type="evidence" value="ECO:0007669"/>
    <property type="project" value="TreeGrafter"/>
</dbReference>
<dbReference type="EC" id="2.3.1.286" evidence="1"/>
<evidence type="ECO:0000256" key="3">
    <source>
        <dbReference type="ARBA" id="ARBA00022723"/>
    </source>
</evidence>
<sequence length="1201" mass="136209">MSKMAVVFSEDDRDLFNKFTSARNAPRISDDMLEDVHGALSNKEFSHATRLAAAKLLVHFLDANDGECARHPTVDWVILTAMLEAASPERFTEIVKAWMVCFEKRRISDSEDEAMFLAALARALPKKGMCLKESLSVDEMNVLHRYILLTSVLLSELERGSKTFDGAVNFVVKTSSDSKLFRFCVDVLDPHLRGKYGILRTFFREMSPTQRDEISACVEKICDQLSSKLDSQLITNAAADLMATLVTQFPTSARLQKLFAQNMVHHVRCIRSSIVRWFGRFEDVSCIDPQWEVEESEDVLWEADRLLDAYLTVSSILQQRFRHELDSRDPLVLAGLKWHLPEIRLTAFRLWTGCLGKELEKPENNHRLEEFILMNGSSSLTSLRQAVEVAAISCAMTAKGKIQWQEVISTVREQEKLDDEQRGTSYLPVELSGTDVLPLPSPEKAHERLEEALQLSGSKDSKSCPAFPELYENLAKAGYDQRVFARYLIELINLVKSQLDVKNALDVISQAVTRCRLKVVVDHGCSVVDEILSSQHSDEHFFFLVEYRYCWAMNHLIDEKTECRTLPLSRILWSVCDNSRDLLQIFFESCQSTLADPSVDIKVHQRVLKTLKLFASKADCKMPENFVEFLFWHCVDAQEHNDFLVRSAATILFGFVVRYITRSRVVPAFYIVSTRAKFWHEMVKRCSLLSALPSRQRILLLSFLSRLTLGHIECYSKSVQQAIHSLLESLIDLLKQSADIRERRFCLEVLVDMSPGEAHAEMAQLLKKLPQHQNYISRADCEFLAYNMKIFDEANDVTVRHVVPTDLLQSKYVELVEKCRTVVPEEALKQTEKMLLCVESHSAELTLQATAMALAQVADKLRTVENVDCSIRSSLVSQCCALLENKWCPSRASSILARVPACLGLIRHYYQKPYVLQVFVGARVLPTSLIFYMLIFGNQRISVIGFLEMSLNYAEALSPYENKGEVGMPEFRDSPEELDKKCAELAQLLLRSKCTFVVTGAGISTSAGIADFRGPNGVWTIEKEGRVAESVDFTRAHPTLTHRALRVLEERGLIKFLVSQNVDGLHPRSSFPLNRLAELHGNVFCEQCEKCSNVGFKYTGRNCEGTPKGRACRGRLRDTTLDWEDALPEPDFTIAYNYAKDFKAVSNSRKRRSKPKKEELVEEKCAKAEEHSHSSSTEAAAVQASGDDVKLEVEIRTENDR</sequence>
<evidence type="ECO:0000313" key="10">
    <source>
        <dbReference type="EMBL" id="KAK5974361.1"/>
    </source>
</evidence>
<keyword evidence="4" id="KW-0862">Zinc</keyword>
<comment type="similarity">
    <text evidence="6">Belongs to the sirtuin family. Class IV subfamily.</text>
</comment>
<keyword evidence="5" id="KW-0520">NAD</keyword>
<dbReference type="InterPro" id="IPR029035">
    <property type="entry name" value="DHS-like_NAD/FAD-binding_dom"/>
</dbReference>
<dbReference type="GO" id="GO:0070403">
    <property type="term" value="F:NAD+ binding"/>
    <property type="evidence" value="ECO:0007669"/>
    <property type="project" value="InterPro"/>
</dbReference>
<evidence type="ECO:0000256" key="1">
    <source>
        <dbReference type="ARBA" id="ARBA00012928"/>
    </source>
</evidence>
<dbReference type="SUPFAM" id="SSF52467">
    <property type="entry name" value="DHS-like NAD/FAD-binding domain"/>
    <property type="match status" value="1"/>
</dbReference>
<feature type="compositionally biased region" description="Basic and acidic residues" evidence="8">
    <location>
        <begin position="1187"/>
        <end position="1201"/>
    </location>
</feature>
<dbReference type="FunFam" id="3.40.50.1220:FF:000038">
    <property type="entry name" value="NAD-dependent protein deacetylase sirtuin-6 isoform X2"/>
    <property type="match status" value="1"/>
</dbReference>
<dbReference type="PANTHER" id="PTHR11085">
    <property type="entry name" value="NAD-DEPENDENT PROTEIN DEACYLASE SIRTUIN-5, MITOCHONDRIAL-RELATED"/>
    <property type="match status" value="1"/>
</dbReference>
<dbReference type="SUPFAM" id="SSF48371">
    <property type="entry name" value="ARM repeat"/>
    <property type="match status" value="2"/>
</dbReference>
<reference evidence="10 11" key="1">
    <citation type="submission" date="2019-10" db="EMBL/GenBank/DDBJ databases">
        <title>Assembly and Annotation for the nematode Trichostrongylus colubriformis.</title>
        <authorList>
            <person name="Martin J."/>
        </authorList>
    </citation>
    <scope>NUCLEOTIDE SEQUENCE [LARGE SCALE GENOMIC DNA]</scope>
    <source>
        <strain evidence="10">G859</strain>
        <tissue evidence="10">Whole worm</tissue>
    </source>
</reference>
<proteinExistence type="inferred from homology"/>
<evidence type="ECO:0000259" key="9">
    <source>
        <dbReference type="PROSITE" id="PS50305"/>
    </source>
</evidence>
<dbReference type="GO" id="GO:0046969">
    <property type="term" value="F:histone H3K9 deacetylase activity, NAD-dependent"/>
    <property type="evidence" value="ECO:0007669"/>
    <property type="project" value="TreeGrafter"/>
</dbReference>
<dbReference type="InterPro" id="IPR016024">
    <property type="entry name" value="ARM-type_fold"/>
</dbReference>
<dbReference type="InterPro" id="IPR026590">
    <property type="entry name" value="Ssirtuin_cat_dom"/>
</dbReference>
<comment type="caution">
    <text evidence="7">Lacks conserved residue(s) required for the propagation of feature annotation.</text>
</comment>
<evidence type="ECO:0000256" key="5">
    <source>
        <dbReference type="ARBA" id="ARBA00023027"/>
    </source>
</evidence>
<dbReference type="AlphaFoldDB" id="A0AAN8F7A0"/>
<dbReference type="Pfam" id="PF02146">
    <property type="entry name" value="SIR2"/>
    <property type="match status" value="1"/>
</dbReference>
<gene>
    <name evidence="10" type="ORF">GCK32_004594</name>
</gene>
<keyword evidence="11" id="KW-1185">Reference proteome</keyword>
<evidence type="ECO:0000256" key="2">
    <source>
        <dbReference type="ARBA" id="ARBA00022679"/>
    </source>
</evidence>
<dbReference type="GO" id="GO:0003714">
    <property type="term" value="F:transcription corepressor activity"/>
    <property type="evidence" value="ECO:0007669"/>
    <property type="project" value="TreeGrafter"/>
</dbReference>